<reference evidence="1" key="1">
    <citation type="journal article" date="2012" name="PLoS ONE">
        <title>Gene sets for utilization of primary and secondary nutrition supplies in the distal gut of endangered iberian lynx.</title>
        <authorList>
            <person name="Alcaide M."/>
            <person name="Messina E."/>
            <person name="Richter M."/>
            <person name="Bargiela R."/>
            <person name="Peplies J."/>
            <person name="Huws S.A."/>
            <person name="Newbold C.J."/>
            <person name="Golyshin P.N."/>
            <person name="Simon M.A."/>
            <person name="Lopez G."/>
            <person name="Yakimov M.M."/>
            <person name="Ferrer M."/>
        </authorList>
    </citation>
    <scope>NUCLEOTIDE SEQUENCE</scope>
</reference>
<proteinExistence type="predicted"/>
<dbReference type="AlphaFoldDB" id="J9FD67"/>
<gene>
    <name evidence="1" type="ORF">EVA_19529</name>
</gene>
<protein>
    <submittedName>
        <fullName evidence="1">Secreted protein</fullName>
    </submittedName>
</protein>
<accession>J9FD67</accession>
<evidence type="ECO:0000313" key="1">
    <source>
        <dbReference type="EMBL" id="EJW92363.1"/>
    </source>
</evidence>
<sequence>MGATGVSSGIAASMILALLAVAAKVMAFSSRFCNNIKYKPALISC</sequence>
<organism evidence="1">
    <name type="scientific">gut metagenome</name>
    <dbReference type="NCBI Taxonomy" id="749906"/>
    <lineage>
        <taxon>unclassified sequences</taxon>
        <taxon>metagenomes</taxon>
        <taxon>organismal metagenomes</taxon>
    </lineage>
</organism>
<comment type="caution">
    <text evidence="1">The sequence shown here is derived from an EMBL/GenBank/DDBJ whole genome shotgun (WGS) entry which is preliminary data.</text>
</comment>
<dbReference type="EMBL" id="AMCI01007586">
    <property type="protein sequence ID" value="EJW92363.1"/>
    <property type="molecule type" value="Genomic_DNA"/>
</dbReference>
<name>J9FD67_9ZZZZ</name>